<keyword evidence="1" id="KW-1185">Reference proteome</keyword>
<protein>
    <submittedName>
        <fullName evidence="2">Uncharacterized protein</fullName>
    </submittedName>
</protein>
<sequence>MGHQLDPGKFFAQMQHQTPGHLWIILQSREHRLAFHVSQNLILGHSTREYRYYPELSLVERKMKCNRLTWKIDVMKLVLFGSGEVNHLKAFYCSMDLIYVRPSWKLLWYC</sequence>
<organism evidence="1 2">
    <name type="scientific">Romanomermis culicivorax</name>
    <name type="common">Nematode worm</name>
    <dbReference type="NCBI Taxonomy" id="13658"/>
    <lineage>
        <taxon>Eukaryota</taxon>
        <taxon>Metazoa</taxon>
        <taxon>Ecdysozoa</taxon>
        <taxon>Nematoda</taxon>
        <taxon>Enoplea</taxon>
        <taxon>Dorylaimia</taxon>
        <taxon>Mermithida</taxon>
        <taxon>Mermithoidea</taxon>
        <taxon>Mermithidae</taxon>
        <taxon>Romanomermis</taxon>
    </lineage>
</organism>
<reference evidence="2" key="1">
    <citation type="submission" date="2022-11" db="UniProtKB">
        <authorList>
            <consortium name="WormBaseParasite"/>
        </authorList>
    </citation>
    <scope>IDENTIFICATION</scope>
</reference>
<evidence type="ECO:0000313" key="1">
    <source>
        <dbReference type="Proteomes" id="UP000887565"/>
    </source>
</evidence>
<accession>A0A915IJ34</accession>
<dbReference type="Proteomes" id="UP000887565">
    <property type="component" value="Unplaced"/>
</dbReference>
<name>A0A915IJ34_ROMCU</name>
<proteinExistence type="predicted"/>
<evidence type="ECO:0000313" key="2">
    <source>
        <dbReference type="WBParaSite" id="nRc.2.0.1.t13869-RA"/>
    </source>
</evidence>
<dbReference type="WBParaSite" id="nRc.2.0.1.t13869-RA">
    <property type="protein sequence ID" value="nRc.2.0.1.t13869-RA"/>
    <property type="gene ID" value="nRc.2.0.1.g13869"/>
</dbReference>
<dbReference type="AlphaFoldDB" id="A0A915IJ34"/>